<dbReference type="OMA" id="ELTENCH"/>
<evidence type="ECO:0000313" key="1">
    <source>
        <dbReference type="EnsemblMetazoa" id="XP_020911975.1"/>
    </source>
</evidence>
<dbReference type="GeneID" id="110249735"/>
<evidence type="ECO:0008006" key="3">
    <source>
        <dbReference type="Google" id="ProtNLM"/>
    </source>
</evidence>
<accession>A0A913XYV2</accession>
<dbReference type="PANTHER" id="PTHR47331">
    <property type="entry name" value="PHD-TYPE DOMAIN-CONTAINING PROTEIN"/>
    <property type="match status" value="1"/>
</dbReference>
<sequence length="542" mass="61252">MKLVSNVKELCRRGGFNLHKFTSNSQEVLRHFPEADRAEKVKQLEFNHVTQTSERALGVLWCRDLNVFKFTITLKDRPCTRRGILSPVSSIFDPLGFLAPVMLDGKSILQELCSLNIGWDDPVPEEMEARWRNGKTRLQQLEGFVISRCYKPEGFGVVVKAELHNFSDASFKGYSQCSYIRLVNSEGKMHCCFLTGKSRVTPLKKMTVSRLKLTAGVVSVRVSEQLKRELDMEITNEVLWTDSKVVLGYIANKVRRFHVFVANRVQEIQEKSSVDQWKYVDTKHNPADEGSRGLRADERQDVSAAQAYELPTNDPEIKKGVSMETTVYAEPAEEGGLSVSLKHISNWFRAKRAIALCVKFAARLRDITKRSKPVEVSVTDLNDAELKILRGIQVDFYSEDITSIKNGRQRDSTSGLQKLNPFVDSDGLLRVGGRLRLSTLAKSIKFPVILPAKSHMTSLLVHFHERLKHQGRSFTLGELRANGYWIIGGTKAVGSLIDKCAICNKLRAKVQEQRMTNLPEDRLQTAPPFTNCAVDYFAPFLV</sequence>
<name>A0A913XYV2_EXADI</name>
<dbReference type="Pfam" id="PF05380">
    <property type="entry name" value="Peptidase_A17"/>
    <property type="match status" value="1"/>
</dbReference>
<evidence type="ECO:0000313" key="2">
    <source>
        <dbReference type="Proteomes" id="UP000887567"/>
    </source>
</evidence>
<dbReference type="PANTHER" id="PTHR47331:SF5">
    <property type="entry name" value="RIBONUCLEASE H"/>
    <property type="match status" value="1"/>
</dbReference>
<dbReference type="AlphaFoldDB" id="A0A913XYV2"/>
<protein>
    <recommendedName>
        <fullName evidence="3">Integrase zinc-binding domain-containing protein</fullName>
    </recommendedName>
</protein>
<dbReference type="OrthoDB" id="5985080at2759"/>
<dbReference type="KEGG" id="epa:110249735"/>
<proteinExistence type="predicted"/>
<dbReference type="EnsemblMetazoa" id="XM_021056316.1">
    <property type="protein sequence ID" value="XP_020911975.1"/>
    <property type="gene ID" value="LOC110249735"/>
</dbReference>
<dbReference type="InterPro" id="IPR008042">
    <property type="entry name" value="Retrotrans_Pao"/>
</dbReference>
<dbReference type="RefSeq" id="XP_020911975.1">
    <property type="nucleotide sequence ID" value="XM_021056316.1"/>
</dbReference>
<reference evidence="1" key="1">
    <citation type="submission" date="2022-11" db="UniProtKB">
        <authorList>
            <consortium name="EnsemblMetazoa"/>
        </authorList>
    </citation>
    <scope>IDENTIFICATION</scope>
</reference>
<organism evidence="1 2">
    <name type="scientific">Exaiptasia diaphana</name>
    <name type="common">Tropical sea anemone</name>
    <name type="synonym">Aiptasia pulchella</name>
    <dbReference type="NCBI Taxonomy" id="2652724"/>
    <lineage>
        <taxon>Eukaryota</taxon>
        <taxon>Metazoa</taxon>
        <taxon>Cnidaria</taxon>
        <taxon>Anthozoa</taxon>
        <taxon>Hexacorallia</taxon>
        <taxon>Actiniaria</taxon>
        <taxon>Aiptasiidae</taxon>
        <taxon>Exaiptasia</taxon>
    </lineage>
</organism>
<dbReference type="Proteomes" id="UP000887567">
    <property type="component" value="Unplaced"/>
</dbReference>
<keyword evidence="2" id="KW-1185">Reference proteome</keyword>